<dbReference type="Proteomes" id="UP000218231">
    <property type="component" value="Unassembled WGS sequence"/>
</dbReference>
<protein>
    <recommendedName>
        <fullName evidence="1">Domain of unknown function DB domain-containing protein</fullName>
    </recommendedName>
</protein>
<proteinExistence type="predicted"/>
<gene>
    <name evidence="2" type="ORF">WR25_00809</name>
</gene>
<dbReference type="OrthoDB" id="5843172at2759"/>
<comment type="caution">
    <text evidence="2">The sequence shown here is derived from an EMBL/GenBank/DDBJ whole genome shotgun (WGS) entry which is preliminary data.</text>
</comment>
<evidence type="ECO:0000313" key="2">
    <source>
        <dbReference type="EMBL" id="PAV62231.1"/>
    </source>
</evidence>
<reference evidence="2 3" key="1">
    <citation type="journal article" date="2017" name="Curr. Biol.">
        <title>Genome architecture and evolution of a unichromosomal asexual nematode.</title>
        <authorList>
            <person name="Fradin H."/>
            <person name="Zegar C."/>
            <person name="Gutwein M."/>
            <person name="Lucas J."/>
            <person name="Kovtun M."/>
            <person name="Corcoran D."/>
            <person name="Baugh L.R."/>
            <person name="Kiontke K."/>
            <person name="Gunsalus K."/>
            <person name="Fitch D.H."/>
            <person name="Piano F."/>
        </authorList>
    </citation>
    <scope>NUCLEOTIDE SEQUENCE [LARGE SCALE GENOMIC DNA]</scope>
    <source>
        <strain evidence="2">PF1309</strain>
    </source>
</reference>
<dbReference type="Pfam" id="PF01682">
    <property type="entry name" value="DB"/>
    <property type="match status" value="1"/>
</dbReference>
<organism evidence="2 3">
    <name type="scientific">Diploscapter pachys</name>
    <dbReference type="NCBI Taxonomy" id="2018661"/>
    <lineage>
        <taxon>Eukaryota</taxon>
        <taxon>Metazoa</taxon>
        <taxon>Ecdysozoa</taxon>
        <taxon>Nematoda</taxon>
        <taxon>Chromadorea</taxon>
        <taxon>Rhabditida</taxon>
        <taxon>Rhabditina</taxon>
        <taxon>Rhabditomorpha</taxon>
        <taxon>Rhabditoidea</taxon>
        <taxon>Rhabditidae</taxon>
        <taxon>Diploscapter</taxon>
    </lineage>
</organism>
<feature type="domain" description="Domain of unknown function DB" evidence="1">
    <location>
        <begin position="70"/>
        <end position="172"/>
    </location>
</feature>
<accession>A0A2A2JKW0</accession>
<dbReference type="PANTHER" id="PTHR46705">
    <property type="entry name" value="PROTEIN CBG09805"/>
    <property type="match status" value="1"/>
</dbReference>
<evidence type="ECO:0000259" key="1">
    <source>
        <dbReference type="Pfam" id="PF01682"/>
    </source>
</evidence>
<dbReference type="AlphaFoldDB" id="A0A2A2JKW0"/>
<keyword evidence="3" id="KW-1185">Reference proteome</keyword>
<sequence length="193" mass="21771">MSSGACGCCCKARAKARGVSIGKINGDKPIEVSDKEGEIFGLKIWNDTKIYANSTSFGKLTNPNFLFHRCCEERKLPSACIQKCHFNVYDRETLESMFIGNDACSIEYLPEMQFCAAQGMDHSQCCKSKGVAKTTAGEKCLVFCDQRPDIYTPIDYSYAPCFDSFDTIKRCFYEEIHQKAEKHFGKKTKKQLL</sequence>
<dbReference type="PANTHER" id="PTHR46705:SF14">
    <property type="entry name" value="DOMAIN OF UNKNOWN FUNCTION DB DOMAIN-CONTAINING PROTEIN"/>
    <property type="match status" value="1"/>
</dbReference>
<name>A0A2A2JKW0_9BILA</name>
<dbReference type="EMBL" id="LIAE01010383">
    <property type="protein sequence ID" value="PAV62231.1"/>
    <property type="molecule type" value="Genomic_DNA"/>
</dbReference>
<evidence type="ECO:0000313" key="3">
    <source>
        <dbReference type="Proteomes" id="UP000218231"/>
    </source>
</evidence>
<dbReference type="InterPro" id="IPR002602">
    <property type="entry name" value="DB"/>
</dbReference>